<comment type="pathway">
    <text evidence="2">Cell wall biogenesis; peptidoglycan biosynthesis.</text>
</comment>
<feature type="signal peptide" evidence="17">
    <location>
        <begin position="1"/>
        <end position="20"/>
    </location>
</feature>
<evidence type="ECO:0000256" key="4">
    <source>
        <dbReference type="ARBA" id="ARBA00012448"/>
    </source>
</evidence>
<evidence type="ECO:0000256" key="2">
    <source>
        <dbReference type="ARBA" id="ARBA00004752"/>
    </source>
</evidence>
<evidence type="ECO:0000256" key="5">
    <source>
        <dbReference type="ARBA" id="ARBA00022645"/>
    </source>
</evidence>
<dbReference type="InterPro" id="IPR012338">
    <property type="entry name" value="Beta-lactam/transpept-like"/>
</dbReference>
<dbReference type="GO" id="GO:0008360">
    <property type="term" value="P:regulation of cell shape"/>
    <property type="evidence" value="ECO:0007669"/>
    <property type="project" value="UniProtKB-KW"/>
</dbReference>
<dbReference type="Gene3D" id="2.60.410.10">
    <property type="entry name" value="D-Ala-D-Ala carboxypeptidase, C-terminal domain"/>
    <property type="match status" value="1"/>
</dbReference>
<dbReference type="InterPro" id="IPR037167">
    <property type="entry name" value="Peptidase_S11_C_sf"/>
</dbReference>
<feature type="chain" id="PRO_5039470550" description="serine-type D-Ala-D-Ala carboxypeptidase" evidence="17">
    <location>
        <begin position="21"/>
        <end position="440"/>
    </location>
</feature>
<feature type="active site" description="Acyl-ester intermediate" evidence="13">
    <location>
        <position position="63"/>
    </location>
</feature>
<organism evidence="19 20">
    <name type="scientific">Romboutsia lituseburensis DSM 797</name>
    <dbReference type="NCBI Taxonomy" id="1121325"/>
    <lineage>
        <taxon>Bacteria</taxon>
        <taxon>Bacillati</taxon>
        <taxon>Bacillota</taxon>
        <taxon>Clostridia</taxon>
        <taxon>Peptostreptococcales</taxon>
        <taxon>Peptostreptococcaceae</taxon>
        <taxon>Romboutsia</taxon>
    </lineage>
</organism>
<keyword evidence="16" id="KW-0812">Transmembrane</keyword>
<dbReference type="GO" id="GO:0009002">
    <property type="term" value="F:serine-type D-Ala-D-Ala carboxypeptidase activity"/>
    <property type="evidence" value="ECO:0007669"/>
    <property type="project" value="UniProtKB-EC"/>
</dbReference>
<dbReference type="GO" id="GO:0071555">
    <property type="term" value="P:cell wall organization"/>
    <property type="evidence" value="ECO:0007669"/>
    <property type="project" value="UniProtKB-KW"/>
</dbReference>
<keyword evidence="9" id="KW-0133">Cell shape</keyword>
<evidence type="ECO:0000256" key="14">
    <source>
        <dbReference type="PIRSR" id="PIRSR618044-2"/>
    </source>
</evidence>
<protein>
    <recommendedName>
        <fullName evidence="4">serine-type D-Ala-D-Ala carboxypeptidase</fullName>
        <ecNumber evidence="4">3.4.16.4</ecNumber>
    </recommendedName>
</protein>
<proteinExistence type="inferred from homology"/>
<evidence type="ECO:0000256" key="1">
    <source>
        <dbReference type="ARBA" id="ARBA00003217"/>
    </source>
</evidence>
<evidence type="ECO:0000256" key="12">
    <source>
        <dbReference type="ARBA" id="ARBA00034000"/>
    </source>
</evidence>
<dbReference type="EMBL" id="FNGW01000004">
    <property type="protein sequence ID" value="SDL90891.1"/>
    <property type="molecule type" value="Genomic_DNA"/>
</dbReference>
<evidence type="ECO:0000259" key="18">
    <source>
        <dbReference type="SMART" id="SM00936"/>
    </source>
</evidence>
<keyword evidence="7 17" id="KW-0732">Signal</keyword>
<dbReference type="Pfam" id="PF00768">
    <property type="entry name" value="Peptidase_S11"/>
    <property type="match status" value="1"/>
</dbReference>
<dbReference type="InterPro" id="IPR001967">
    <property type="entry name" value="Peptidase_S11_N"/>
</dbReference>
<dbReference type="GO" id="GO:0006508">
    <property type="term" value="P:proteolysis"/>
    <property type="evidence" value="ECO:0007669"/>
    <property type="project" value="UniProtKB-KW"/>
</dbReference>
<feature type="active site" evidence="13">
    <location>
        <position position="118"/>
    </location>
</feature>
<keyword evidence="6" id="KW-0645">Protease</keyword>
<dbReference type="Proteomes" id="UP000199068">
    <property type="component" value="Unassembled WGS sequence"/>
</dbReference>
<keyword evidence="5 19" id="KW-0121">Carboxypeptidase</keyword>
<reference evidence="19 20" key="1">
    <citation type="submission" date="2016-10" db="EMBL/GenBank/DDBJ databases">
        <authorList>
            <person name="de Groot N.N."/>
        </authorList>
    </citation>
    <scope>NUCLEOTIDE SEQUENCE [LARGE SCALE GENOMIC DNA]</scope>
    <source>
        <strain evidence="19 20">DSM 797</strain>
    </source>
</reference>
<evidence type="ECO:0000313" key="20">
    <source>
        <dbReference type="Proteomes" id="UP000199068"/>
    </source>
</evidence>
<dbReference type="PRINTS" id="PR00725">
    <property type="entry name" value="DADACBPTASE1"/>
</dbReference>
<dbReference type="GO" id="GO:0009252">
    <property type="term" value="P:peptidoglycan biosynthetic process"/>
    <property type="evidence" value="ECO:0007669"/>
    <property type="project" value="UniProtKB-UniPathway"/>
</dbReference>
<evidence type="ECO:0000256" key="11">
    <source>
        <dbReference type="ARBA" id="ARBA00023316"/>
    </source>
</evidence>
<evidence type="ECO:0000256" key="17">
    <source>
        <dbReference type="SAM" id="SignalP"/>
    </source>
</evidence>
<dbReference type="RefSeq" id="WP_092725448.1">
    <property type="nucleotide sequence ID" value="NZ_FNGW01000004.1"/>
</dbReference>
<dbReference type="InterPro" id="IPR015956">
    <property type="entry name" value="Peniciliin-bd_prot_C_sf"/>
</dbReference>
<keyword evidence="16" id="KW-1133">Transmembrane helix</keyword>
<dbReference type="EC" id="3.4.16.4" evidence="4"/>
<dbReference type="UniPathway" id="UPA00219"/>
<evidence type="ECO:0000256" key="7">
    <source>
        <dbReference type="ARBA" id="ARBA00022729"/>
    </source>
</evidence>
<evidence type="ECO:0000256" key="13">
    <source>
        <dbReference type="PIRSR" id="PIRSR618044-1"/>
    </source>
</evidence>
<dbReference type="SUPFAM" id="SSF56601">
    <property type="entry name" value="beta-lactamase/transpeptidase-like"/>
    <property type="match status" value="1"/>
</dbReference>
<dbReference type="InterPro" id="IPR018044">
    <property type="entry name" value="Peptidase_S11"/>
</dbReference>
<keyword evidence="11" id="KW-0961">Cell wall biogenesis/degradation</keyword>
<accession>A0A1G9NX09</accession>
<keyword evidence="10" id="KW-0573">Peptidoglycan synthesis</keyword>
<keyword evidence="16" id="KW-0472">Membrane</keyword>
<comment type="catalytic activity">
    <reaction evidence="12">
        <text>Preferential cleavage: (Ac)2-L-Lys-D-Ala-|-D-Ala. Also transpeptidation of peptidyl-alanyl moieties that are N-acyl substituents of D-alanine.</text>
        <dbReference type="EC" id="3.4.16.4"/>
    </reaction>
</comment>
<feature type="domain" description="Peptidase S11 D-Ala-D-Ala carboxypeptidase A C-terminal" evidence="18">
    <location>
        <begin position="289"/>
        <end position="379"/>
    </location>
</feature>
<gene>
    <name evidence="19" type="ORF">SAMN04515677_104117</name>
</gene>
<feature type="transmembrane region" description="Helical" evidence="16">
    <location>
        <begin position="396"/>
        <end position="413"/>
    </location>
</feature>
<dbReference type="PANTHER" id="PTHR21581:SF6">
    <property type="entry name" value="TRAFFICKING PROTEIN PARTICLE COMPLEX SUBUNIT 12"/>
    <property type="match status" value="1"/>
</dbReference>
<evidence type="ECO:0000256" key="16">
    <source>
        <dbReference type="SAM" id="Phobius"/>
    </source>
</evidence>
<evidence type="ECO:0000256" key="6">
    <source>
        <dbReference type="ARBA" id="ARBA00022670"/>
    </source>
</evidence>
<sequence>MKKRLSILVAFLMVFTSMLGATGKSFANNTKLDLTAKYAVLMDYETGEVLYGKNRNEKLYPASTTKAWTAHVVLKHVPDLSQVIEIKDLPPIEGSSMYLRNGESFTVRDLLNALLVHSSNDAAYVLATYVSGSEAEFVKLMNEEAKSIGAKNTHFNNSHGLPDKDHYTTAYDMALMAREAMSDEVFRNIVKTKTLTFEATEAYPYARIFKNTNKFLSSNEKIKYKGEEINIQYDIVDGIKTGYTDDAGRCLLSSGVKNNMRLISAVFKASGNDLYLDSRTLLDYGFENYYTTTIVEKEKFTDSKKILISKQGELVYEPEYSYKTILPNGTKPKDYTTSVKLDKINLPIHKGDKVGVLEVHNGDKLEHTINLVAKDNVNSIFGVITENKAIMSTVKIALAVIGALIILTSLVIIRKKSKKRKRYNSSVYSNKVKHIKKRKR</sequence>
<dbReference type="AlphaFoldDB" id="A0A1G9NX09"/>
<name>A0A1G9NX09_9FIRM</name>
<dbReference type="SUPFAM" id="SSF69189">
    <property type="entry name" value="Penicillin-binding protein associated domain"/>
    <property type="match status" value="1"/>
</dbReference>
<dbReference type="Gene3D" id="3.40.710.10">
    <property type="entry name" value="DD-peptidase/beta-lactamase superfamily"/>
    <property type="match status" value="1"/>
</dbReference>
<feature type="binding site" evidence="14">
    <location>
        <position position="240"/>
    </location>
    <ligand>
        <name>substrate</name>
    </ligand>
</feature>
<feature type="active site" description="Proton acceptor" evidence="13">
    <location>
        <position position="66"/>
    </location>
</feature>
<keyword evidence="20" id="KW-1185">Reference proteome</keyword>
<evidence type="ECO:0000256" key="3">
    <source>
        <dbReference type="ARBA" id="ARBA00007164"/>
    </source>
</evidence>
<evidence type="ECO:0000256" key="9">
    <source>
        <dbReference type="ARBA" id="ARBA00022960"/>
    </source>
</evidence>
<evidence type="ECO:0000313" key="19">
    <source>
        <dbReference type="EMBL" id="SDL90891.1"/>
    </source>
</evidence>
<comment type="similarity">
    <text evidence="3 15">Belongs to the peptidase S11 family.</text>
</comment>
<evidence type="ECO:0000256" key="8">
    <source>
        <dbReference type="ARBA" id="ARBA00022801"/>
    </source>
</evidence>
<keyword evidence="8" id="KW-0378">Hydrolase</keyword>
<dbReference type="Pfam" id="PF07943">
    <property type="entry name" value="PBP5_C"/>
    <property type="match status" value="1"/>
</dbReference>
<comment type="function">
    <text evidence="1">Removes C-terminal D-alanyl residues from sugar-peptide cell wall precursors.</text>
</comment>
<dbReference type="PANTHER" id="PTHR21581">
    <property type="entry name" value="D-ALANYL-D-ALANINE CARBOXYPEPTIDASE"/>
    <property type="match status" value="1"/>
</dbReference>
<evidence type="ECO:0000256" key="10">
    <source>
        <dbReference type="ARBA" id="ARBA00022984"/>
    </source>
</evidence>
<dbReference type="InterPro" id="IPR012907">
    <property type="entry name" value="Peptidase_S11_C"/>
</dbReference>
<dbReference type="STRING" id="1121325.SAMN04515677_104117"/>
<dbReference type="SMART" id="SM00936">
    <property type="entry name" value="PBP5_C"/>
    <property type="match status" value="1"/>
</dbReference>
<evidence type="ECO:0000256" key="15">
    <source>
        <dbReference type="RuleBase" id="RU004016"/>
    </source>
</evidence>